<keyword evidence="1" id="KW-0732">Signal</keyword>
<reference evidence="2" key="1">
    <citation type="submission" date="2015-04" db="UniProtKB">
        <authorList>
            <consortium name="EnsemblPlants"/>
        </authorList>
    </citation>
    <scope>IDENTIFICATION</scope>
</reference>
<name>A0A0E0BBR6_9ORYZ</name>
<feature type="signal peptide" evidence="1">
    <location>
        <begin position="1"/>
        <end position="16"/>
    </location>
</feature>
<reference evidence="2" key="2">
    <citation type="submission" date="2018-05" db="EMBL/GenBank/DDBJ databases">
        <title>OgluRS3 (Oryza glumaepatula Reference Sequence Version 3).</title>
        <authorList>
            <person name="Zhang J."/>
            <person name="Kudrna D."/>
            <person name="Lee S."/>
            <person name="Talag J."/>
            <person name="Welchert J."/>
            <person name="Wing R.A."/>
        </authorList>
    </citation>
    <scope>NUCLEOTIDE SEQUENCE [LARGE SCALE GENOMIC DNA]</scope>
</reference>
<evidence type="ECO:0000313" key="3">
    <source>
        <dbReference type="Proteomes" id="UP000026961"/>
    </source>
</evidence>
<organism evidence="2">
    <name type="scientific">Oryza glumipatula</name>
    <dbReference type="NCBI Taxonomy" id="40148"/>
    <lineage>
        <taxon>Eukaryota</taxon>
        <taxon>Viridiplantae</taxon>
        <taxon>Streptophyta</taxon>
        <taxon>Embryophyta</taxon>
        <taxon>Tracheophyta</taxon>
        <taxon>Spermatophyta</taxon>
        <taxon>Magnoliopsida</taxon>
        <taxon>Liliopsida</taxon>
        <taxon>Poales</taxon>
        <taxon>Poaceae</taxon>
        <taxon>BOP clade</taxon>
        <taxon>Oryzoideae</taxon>
        <taxon>Oryzeae</taxon>
        <taxon>Oryzinae</taxon>
        <taxon>Oryza</taxon>
    </lineage>
</organism>
<keyword evidence="3" id="KW-1185">Reference proteome</keyword>
<protein>
    <submittedName>
        <fullName evidence="2">Uncharacterized protein</fullName>
    </submittedName>
</protein>
<dbReference type="Gramene" id="OGLUM10G13160.1">
    <property type="protein sequence ID" value="OGLUM10G13160.1"/>
    <property type="gene ID" value="OGLUM10G13160"/>
</dbReference>
<accession>A0A0E0BBR6</accession>
<evidence type="ECO:0000313" key="2">
    <source>
        <dbReference type="EnsemblPlants" id="OGLUM10G13160.1"/>
    </source>
</evidence>
<dbReference type="EnsemblPlants" id="OGLUM10G13160.1">
    <property type="protein sequence ID" value="OGLUM10G13160.1"/>
    <property type="gene ID" value="OGLUM10G13160"/>
</dbReference>
<feature type="chain" id="PRO_5002354547" evidence="1">
    <location>
        <begin position="17"/>
        <end position="64"/>
    </location>
</feature>
<proteinExistence type="predicted"/>
<sequence>MFSIWIWRPLLVDLQGFQCEVIAWRTHERTRNGTSLPVIFVQMLVSKVTLAEYPRVKRRPCDHK</sequence>
<evidence type="ECO:0000256" key="1">
    <source>
        <dbReference type="SAM" id="SignalP"/>
    </source>
</evidence>
<dbReference type="AlphaFoldDB" id="A0A0E0BBR6"/>
<dbReference type="HOGENOM" id="CLU_2871268_0_0_1"/>
<dbReference type="Proteomes" id="UP000026961">
    <property type="component" value="Chromosome 10"/>
</dbReference>